<comment type="caution">
    <text evidence="1">The sequence shown here is derived from an EMBL/GenBank/DDBJ whole genome shotgun (WGS) entry which is preliminary data.</text>
</comment>
<sequence>MNTSRNPSSALVVGQPFHTSTRTVLSQNTDLDTGRRTQVLSTSRLLMGWVGGELCVRCHSSRVEMAGDRAARRGRGAL</sequence>
<dbReference type="Proteomes" id="UP000248856">
    <property type="component" value="Unassembled WGS sequence"/>
</dbReference>
<dbReference type="EMBL" id="QLTA01000008">
    <property type="protein sequence ID" value="RAR85012.1"/>
    <property type="molecule type" value="Genomic_DNA"/>
</dbReference>
<proteinExistence type="predicted"/>
<evidence type="ECO:0000313" key="2">
    <source>
        <dbReference type="Proteomes" id="UP000248856"/>
    </source>
</evidence>
<evidence type="ECO:0000313" key="1">
    <source>
        <dbReference type="EMBL" id="RAR85012.1"/>
    </source>
</evidence>
<protein>
    <submittedName>
        <fullName evidence="1">Uncharacterized protein</fullName>
    </submittedName>
</protein>
<accession>A0A328ZK45</accession>
<name>A0A328ZK45_9BURK</name>
<keyword evidence="2" id="KW-1185">Reference proteome</keyword>
<gene>
    <name evidence="1" type="ORF">AX018_1008105</name>
</gene>
<reference evidence="1 2" key="1">
    <citation type="submission" date="2018-06" db="EMBL/GenBank/DDBJ databases">
        <title>Genomic Encyclopedia of Archaeal and Bacterial Type Strains, Phase II (KMG-II): from individual species to whole genera.</title>
        <authorList>
            <person name="Goeker M."/>
        </authorList>
    </citation>
    <scope>NUCLEOTIDE SEQUENCE [LARGE SCALE GENOMIC DNA]</scope>
    <source>
        <strain evidence="1 2">CFPB 3232</strain>
    </source>
</reference>
<dbReference type="RefSeq" id="WP_111876428.1">
    <property type="nucleotide sequence ID" value="NZ_CBCSGC010000010.1"/>
</dbReference>
<organism evidence="1 2">
    <name type="scientific">Paracidovorax anthurii</name>
    <dbReference type="NCBI Taxonomy" id="78229"/>
    <lineage>
        <taxon>Bacteria</taxon>
        <taxon>Pseudomonadati</taxon>
        <taxon>Pseudomonadota</taxon>
        <taxon>Betaproteobacteria</taxon>
        <taxon>Burkholderiales</taxon>
        <taxon>Comamonadaceae</taxon>
        <taxon>Paracidovorax</taxon>
    </lineage>
</organism>
<dbReference type="OrthoDB" id="9956662at2"/>
<dbReference type="AlphaFoldDB" id="A0A328ZK45"/>